<gene>
    <name evidence="11" type="ORF">CYR79_04885</name>
</gene>
<comment type="caution">
    <text evidence="11">The sequence shown here is derived from an EMBL/GenBank/DDBJ whole genome shotgun (WGS) entry which is preliminary data.</text>
</comment>
<dbReference type="Proteomes" id="UP000234579">
    <property type="component" value="Unassembled WGS sequence"/>
</dbReference>
<evidence type="ECO:0000259" key="9">
    <source>
        <dbReference type="Pfam" id="PF06144"/>
    </source>
</evidence>
<evidence type="ECO:0000256" key="4">
    <source>
        <dbReference type="ARBA" id="ARBA00022695"/>
    </source>
</evidence>
<dbReference type="Gene3D" id="3.40.50.300">
    <property type="entry name" value="P-loop containing nucleotide triphosphate hydrolases"/>
    <property type="match status" value="1"/>
</dbReference>
<dbReference type="Pfam" id="PF06144">
    <property type="entry name" value="DNA_pol3_delta"/>
    <property type="match status" value="1"/>
</dbReference>
<dbReference type="EMBL" id="PKGI01000024">
    <property type="protein sequence ID" value="PLA76667.1"/>
    <property type="molecule type" value="Genomic_DNA"/>
</dbReference>
<evidence type="ECO:0000259" key="10">
    <source>
        <dbReference type="Pfam" id="PF21694"/>
    </source>
</evidence>
<evidence type="ECO:0000313" key="12">
    <source>
        <dbReference type="Proteomes" id="UP000234579"/>
    </source>
</evidence>
<dbReference type="InterPro" id="IPR008921">
    <property type="entry name" value="DNA_pol3_clamp-load_cplx_C"/>
</dbReference>
<evidence type="ECO:0000256" key="3">
    <source>
        <dbReference type="ARBA" id="ARBA00022679"/>
    </source>
</evidence>
<dbReference type="PANTHER" id="PTHR34388:SF1">
    <property type="entry name" value="DNA POLYMERASE III SUBUNIT DELTA"/>
    <property type="match status" value="1"/>
</dbReference>
<dbReference type="Gene3D" id="1.10.8.60">
    <property type="match status" value="1"/>
</dbReference>
<proteinExistence type="inferred from homology"/>
<accession>A0A2I2ABE5</accession>
<name>A0A2I2ABE5_9LACO</name>
<evidence type="ECO:0000256" key="2">
    <source>
        <dbReference type="ARBA" id="ARBA00017703"/>
    </source>
</evidence>
<keyword evidence="3" id="KW-0808">Transferase</keyword>
<dbReference type="InterPro" id="IPR005790">
    <property type="entry name" value="DNA_polIII_delta"/>
</dbReference>
<dbReference type="SUPFAM" id="SSF48019">
    <property type="entry name" value="post-AAA+ oligomerization domain-like"/>
    <property type="match status" value="1"/>
</dbReference>
<evidence type="ECO:0000256" key="1">
    <source>
        <dbReference type="ARBA" id="ARBA00012417"/>
    </source>
</evidence>
<evidence type="ECO:0000256" key="6">
    <source>
        <dbReference type="ARBA" id="ARBA00022932"/>
    </source>
</evidence>
<organism evidence="11 12">
    <name type="scientific">Ligilactobacillus agilis</name>
    <dbReference type="NCBI Taxonomy" id="1601"/>
    <lineage>
        <taxon>Bacteria</taxon>
        <taxon>Bacillati</taxon>
        <taxon>Bacillota</taxon>
        <taxon>Bacilli</taxon>
        <taxon>Lactobacillales</taxon>
        <taxon>Lactobacillaceae</taxon>
        <taxon>Ligilactobacillus</taxon>
    </lineage>
</organism>
<feature type="domain" description="DNA polymerase III delta N-terminal" evidence="9">
    <location>
        <begin position="20"/>
        <end position="144"/>
    </location>
</feature>
<dbReference type="InterPro" id="IPR048466">
    <property type="entry name" value="DNA_pol3_delta-like_C"/>
</dbReference>
<dbReference type="GO" id="GO:0003677">
    <property type="term" value="F:DNA binding"/>
    <property type="evidence" value="ECO:0007669"/>
    <property type="project" value="InterPro"/>
</dbReference>
<dbReference type="GO" id="GO:0006261">
    <property type="term" value="P:DNA-templated DNA replication"/>
    <property type="evidence" value="ECO:0007669"/>
    <property type="project" value="TreeGrafter"/>
</dbReference>
<dbReference type="InterPro" id="IPR027417">
    <property type="entry name" value="P-loop_NTPase"/>
</dbReference>
<dbReference type="EC" id="2.7.7.7" evidence="1"/>
<evidence type="ECO:0000256" key="5">
    <source>
        <dbReference type="ARBA" id="ARBA00022705"/>
    </source>
</evidence>
<dbReference type="NCBIfam" id="TIGR01128">
    <property type="entry name" value="holA"/>
    <property type="match status" value="1"/>
</dbReference>
<evidence type="ECO:0000313" key="11">
    <source>
        <dbReference type="EMBL" id="PLA76667.1"/>
    </source>
</evidence>
<protein>
    <recommendedName>
        <fullName evidence="2">DNA polymerase III subunit delta</fullName>
        <ecNumber evidence="1">2.7.7.7</ecNumber>
    </recommendedName>
</protein>
<keyword evidence="6" id="KW-0239">DNA-directed DNA polymerase</keyword>
<reference evidence="12" key="1">
    <citation type="submission" date="2017-12" db="EMBL/GenBank/DDBJ databases">
        <authorList>
            <person name="Christensen H."/>
        </authorList>
    </citation>
    <scope>NUCLEOTIDE SEQUENCE [LARGE SCALE GENOMIC DNA]</scope>
    <source>
        <strain evidence="12">268A</strain>
    </source>
</reference>
<evidence type="ECO:0000256" key="7">
    <source>
        <dbReference type="ARBA" id="ARBA00034754"/>
    </source>
</evidence>
<evidence type="ECO:0000256" key="8">
    <source>
        <dbReference type="ARBA" id="ARBA00049244"/>
    </source>
</evidence>
<dbReference type="PANTHER" id="PTHR34388">
    <property type="entry name" value="DNA POLYMERASE III SUBUNIT DELTA"/>
    <property type="match status" value="1"/>
</dbReference>
<comment type="similarity">
    <text evidence="7">Belongs to the DNA polymerase HolA subunit family.</text>
</comment>
<feature type="domain" description="DNA polymerase III delta subunit-like C-terminal" evidence="10">
    <location>
        <begin position="217"/>
        <end position="339"/>
    </location>
</feature>
<dbReference type="AlphaFoldDB" id="A0A2I2ABE5"/>
<dbReference type="Pfam" id="PF21694">
    <property type="entry name" value="DNA_pol3_delta_C"/>
    <property type="match status" value="1"/>
</dbReference>
<dbReference type="SUPFAM" id="SSF52540">
    <property type="entry name" value="P-loop containing nucleoside triphosphate hydrolases"/>
    <property type="match status" value="1"/>
</dbReference>
<keyword evidence="4" id="KW-0548">Nucleotidyltransferase</keyword>
<sequence length="341" mass="38658">MMKVSELEKKLAQGECAPVYLVLGAEEYSINQAKEAFLKLVPKEEREFNVGAYDMETTPLVEALNDALEIPFFGDKRLVFVKRPLFLTAESKKSKVEHDIDGLMNYLDNPEPTTVLVFLAPYVKLDERKKVTKKLKKAAVLVDAAPASEGEIRQRLKKELQAKGYTINAEALEELLVRTDANLTRIMAELPKLTLLAMETREITVAQVERMVTRSLEQNVFKLVDLVLAKKVQAALGLYHDLLEQKEEPLKLNAILLGQFRLLIQIQVLAAKGYAQGNIAQVLKAHPYRVKIALRNIRQYRFALKDLASAYLGLVAVEKKLKSTQQEAELLFQLFMLEYVK</sequence>
<dbReference type="InterPro" id="IPR010372">
    <property type="entry name" value="DNA_pol3_delta_N"/>
</dbReference>
<dbReference type="Gene3D" id="1.20.272.10">
    <property type="match status" value="1"/>
</dbReference>
<dbReference type="GO" id="GO:0003887">
    <property type="term" value="F:DNA-directed DNA polymerase activity"/>
    <property type="evidence" value="ECO:0007669"/>
    <property type="project" value="UniProtKB-KW"/>
</dbReference>
<dbReference type="GO" id="GO:0009360">
    <property type="term" value="C:DNA polymerase III complex"/>
    <property type="evidence" value="ECO:0007669"/>
    <property type="project" value="InterPro"/>
</dbReference>
<keyword evidence="5" id="KW-0235">DNA replication</keyword>
<comment type="catalytic activity">
    <reaction evidence="8">
        <text>DNA(n) + a 2'-deoxyribonucleoside 5'-triphosphate = DNA(n+1) + diphosphate</text>
        <dbReference type="Rhea" id="RHEA:22508"/>
        <dbReference type="Rhea" id="RHEA-COMP:17339"/>
        <dbReference type="Rhea" id="RHEA-COMP:17340"/>
        <dbReference type="ChEBI" id="CHEBI:33019"/>
        <dbReference type="ChEBI" id="CHEBI:61560"/>
        <dbReference type="ChEBI" id="CHEBI:173112"/>
        <dbReference type="EC" id="2.7.7.7"/>
    </reaction>
</comment>